<dbReference type="SUPFAM" id="SSF50129">
    <property type="entry name" value="GroES-like"/>
    <property type="match status" value="1"/>
</dbReference>
<dbReference type="PANTHER" id="PTHR45033:SF2">
    <property type="entry name" value="ZINC-TYPE ALCOHOL DEHYDROGENASE-LIKE PROTEIN C1773.06C"/>
    <property type="match status" value="1"/>
</dbReference>
<dbReference type="Gene3D" id="3.40.50.720">
    <property type="entry name" value="NAD(P)-binding Rossmann-like Domain"/>
    <property type="match status" value="1"/>
</dbReference>
<dbReference type="InterPro" id="IPR020843">
    <property type="entry name" value="ER"/>
</dbReference>
<dbReference type="SUPFAM" id="SSF51735">
    <property type="entry name" value="NAD(P)-binding Rossmann-fold domains"/>
    <property type="match status" value="1"/>
</dbReference>
<protein>
    <submittedName>
        <fullName evidence="2">NAD(P)-dependent alcohol dehydrogenase</fullName>
    </submittedName>
</protein>
<feature type="domain" description="Enoyl reductase (ER)" evidence="1">
    <location>
        <begin position="21"/>
        <end position="350"/>
    </location>
</feature>
<comment type="caution">
    <text evidence="2">The sequence shown here is derived from an EMBL/GenBank/DDBJ whole genome shotgun (WGS) entry which is preliminary data.</text>
</comment>
<proteinExistence type="predicted"/>
<dbReference type="InterPro" id="IPR036291">
    <property type="entry name" value="NAD(P)-bd_dom_sf"/>
</dbReference>
<dbReference type="InterPro" id="IPR011032">
    <property type="entry name" value="GroES-like_sf"/>
</dbReference>
<dbReference type="PANTHER" id="PTHR45033">
    <property type="match status" value="1"/>
</dbReference>
<dbReference type="Proteomes" id="UP001499930">
    <property type="component" value="Unassembled WGS sequence"/>
</dbReference>
<dbReference type="Gene3D" id="3.90.180.10">
    <property type="entry name" value="Medium-chain alcohol dehydrogenases, catalytic domain"/>
    <property type="match status" value="1"/>
</dbReference>
<evidence type="ECO:0000259" key="1">
    <source>
        <dbReference type="SMART" id="SM00829"/>
    </source>
</evidence>
<organism evidence="2 3">
    <name type="scientific">Streptosporangium longisporum</name>
    <dbReference type="NCBI Taxonomy" id="46187"/>
    <lineage>
        <taxon>Bacteria</taxon>
        <taxon>Bacillati</taxon>
        <taxon>Actinomycetota</taxon>
        <taxon>Actinomycetes</taxon>
        <taxon>Streptosporangiales</taxon>
        <taxon>Streptosporangiaceae</taxon>
        <taxon>Streptosporangium</taxon>
    </lineage>
</organism>
<name>A0ABN3XVB2_9ACTN</name>
<dbReference type="CDD" id="cd08276">
    <property type="entry name" value="MDR7"/>
    <property type="match status" value="1"/>
</dbReference>
<dbReference type="RefSeq" id="WP_344891814.1">
    <property type="nucleotide sequence ID" value="NZ_BAAAWD010000006.1"/>
</dbReference>
<sequence length="353" mass="37429">MAGEAATGGTTMRSYRLEGPGLAGGIVPREEPVPTPKPTDVLVRVRAVSLNRRDALILQRRYALPSVPGVVPVSDGAGEVVAVGEKVTRFAVGDRVVGAYWPRWHDGRLRPELLDQFGCTLDGMLAEYALLDQQWAVPVPDHLSWEEAACLPCAGVTAWNAVVGGEPLRPGQTVLTLGTGSVSLFTLAFAKLLGCRVISTTSGDARAARLTELGADHVVDHTATPGWGRAVRDLTGGRGVDLVVETVGPATIEQSVRASALYGQIVLLSTASGSADGRGSGIEISNEAYASSLVTIRRLFVGSRADHEAMNQAIGAHRLRPVIDRVFGFADAHEAFAHYLDGRPFGKVIIRID</sequence>
<dbReference type="InterPro" id="IPR013154">
    <property type="entry name" value="ADH-like_N"/>
</dbReference>
<dbReference type="InterPro" id="IPR013149">
    <property type="entry name" value="ADH-like_C"/>
</dbReference>
<dbReference type="EMBL" id="BAAAWD010000006">
    <property type="protein sequence ID" value="GAA2999911.1"/>
    <property type="molecule type" value="Genomic_DNA"/>
</dbReference>
<accession>A0ABN3XVB2</accession>
<gene>
    <name evidence="2" type="ORF">GCM10017559_20980</name>
</gene>
<evidence type="ECO:0000313" key="3">
    <source>
        <dbReference type="Proteomes" id="UP001499930"/>
    </source>
</evidence>
<dbReference type="SMART" id="SM00829">
    <property type="entry name" value="PKS_ER"/>
    <property type="match status" value="1"/>
</dbReference>
<evidence type="ECO:0000313" key="2">
    <source>
        <dbReference type="EMBL" id="GAA2999911.1"/>
    </source>
</evidence>
<dbReference type="Pfam" id="PF00107">
    <property type="entry name" value="ADH_zinc_N"/>
    <property type="match status" value="1"/>
</dbReference>
<dbReference type="InterPro" id="IPR052711">
    <property type="entry name" value="Zinc_ADH-like"/>
</dbReference>
<reference evidence="2 3" key="1">
    <citation type="journal article" date="2019" name="Int. J. Syst. Evol. Microbiol.">
        <title>The Global Catalogue of Microorganisms (GCM) 10K type strain sequencing project: providing services to taxonomists for standard genome sequencing and annotation.</title>
        <authorList>
            <consortium name="The Broad Institute Genomics Platform"/>
            <consortium name="The Broad Institute Genome Sequencing Center for Infectious Disease"/>
            <person name="Wu L."/>
            <person name="Ma J."/>
        </authorList>
    </citation>
    <scope>NUCLEOTIDE SEQUENCE [LARGE SCALE GENOMIC DNA]</scope>
    <source>
        <strain evidence="2 3">JCM 3106</strain>
    </source>
</reference>
<keyword evidence="3" id="KW-1185">Reference proteome</keyword>
<dbReference type="Pfam" id="PF08240">
    <property type="entry name" value="ADH_N"/>
    <property type="match status" value="1"/>
</dbReference>